<organism evidence="1 2">
    <name type="scientific">Desulforamulus hydrothermalis Lam5 = DSM 18033</name>
    <dbReference type="NCBI Taxonomy" id="1121428"/>
    <lineage>
        <taxon>Bacteria</taxon>
        <taxon>Bacillati</taxon>
        <taxon>Bacillota</taxon>
        <taxon>Clostridia</taxon>
        <taxon>Eubacteriales</taxon>
        <taxon>Peptococcaceae</taxon>
        <taxon>Desulforamulus</taxon>
    </lineage>
</organism>
<proteinExistence type="predicted"/>
<comment type="caution">
    <text evidence="1">The sequence shown here is derived from an EMBL/GenBank/DDBJ whole genome shotgun (WGS) entry which is preliminary data.</text>
</comment>
<accession>K8E827</accession>
<keyword evidence="2" id="KW-1185">Reference proteome</keyword>
<sequence length="39" mass="4542">MELKESVANLLQVNEQLKRQIAGFNITFRKFLAYINSIT</sequence>
<dbReference type="EMBL" id="CAOS01000004">
    <property type="protein sequence ID" value="CCO07658.1"/>
    <property type="molecule type" value="Genomic_DNA"/>
</dbReference>
<protein>
    <submittedName>
        <fullName evidence="1">Uncharacterized protein</fullName>
    </submittedName>
</protein>
<dbReference type="AlphaFoldDB" id="K8E827"/>
<reference evidence="1 2" key="1">
    <citation type="journal article" date="2013" name="Genome Announc.">
        <title>Genome Sequence of the Sulfate-Reducing Bacterium Desulfotomaculum hydrothermale Lam5(T).</title>
        <authorList>
            <person name="Amin O."/>
            <person name="Fardeau M.L."/>
            <person name="Valette O."/>
            <person name="Hirschler-Rea A."/>
            <person name="Barbe V."/>
            <person name="Medigue C."/>
            <person name="Vacherie B."/>
            <person name="Ollivier B."/>
            <person name="Bertin P.N."/>
            <person name="Dolla A."/>
        </authorList>
    </citation>
    <scope>NUCLEOTIDE SEQUENCE [LARGE SCALE GENOMIC DNA]</scope>
    <source>
        <strain evidence="2">Lam5 / DSM 18033</strain>
    </source>
</reference>
<dbReference type="Proteomes" id="UP000009315">
    <property type="component" value="Unassembled WGS sequence"/>
</dbReference>
<name>K8E827_9FIRM</name>
<evidence type="ECO:0000313" key="2">
    <source>
        <dbReference type="Proteomes" id="UP000009315"/>
    </source>
</evidence>
<evidence type="ECO:0000313" key="1">
    <source>
        <dbReference type="EMBL" id="CCO07658.1"/>
    </source>
</evidence>
<gene>
    <name evidence="1" type="ORF">DESHY_120022</name>
</gene>